<name>D5VSN8_METIM</name>
<dbReference type="PANTHER" id="PTHR42203">
    <property type="entry name" value="UPF0058 PROTEIN MJ1205"/>
    <property type="match status" value="1"/>
</dbReference>
<dbReference type="Proteomes" id="UP000002061">
    <property type="component" value="Chromosome"/>
</dbReference>
<dbReference type="SUPFAM" id="SSF140371">
    <property type="entry name" value="Vng1086c-like"/>
    <property type="match status" value="1"/>
</dbReference>
<protein>
    <submittedName>
        <fullName evidence="1">Uncharacterized protein</fullName>
    </submittedName>
</protein>
<keyword evidence="2" id="KW-1185">Reference proteome</keyword>
<proteinExistence type="predicted"/>
<sequence>MQKEQLMRLHQFFVYLAKEIIKDCENNDCKELLELYNKLEIKPHHIHRLKNEQKAAILLLSACISKCLEEEIDIPKNLSEKLKENALKYLNGVKR</sequence>
<dbReference type="PANTHER" id="PTHR42203:SF2">
    <property type="entry name" value="UPF0058 PROTEIN MJ1205"/>
    <property type="match status" value="1"/>
</dbReference>
<dbReference type="InterPro" id="IPR002753">
    <property type="entry name" value="UPF0058"/>
</dbReference>
<dbReference type="KEGG" id="mif:Metin_0932"/>
<reference evidence="1" key="1">
    <citation type="submission" date="2010-04" db="EMBL/GenBank/DDBJ databases">
        <title>Complete sequence of Methanocaldococcus infernus ME.</title>
        <authorList>
            <consortium name="US DOE Joint Genome Institute"/>
            <person name="Lucas S."/>
            <person name="Copeland A."/>
            <person name="Lapidus A."/>
            <person name="Cheng J.-F."/>
            <person name="Bruce D."/>
            <person name="Goodwin L."/>
            <person name="Pitluck S."/>
            <person name="Munk A.C."/>
            <person name="Detter J.C."/>
            <person name="Han C."/>
            <person name="Tapia R."/>
            <person name="Land M."/>
            <person name="Hauser L."/>
            <person name="Kyrpides N."/>
            <person name="Mikhailova N."/>
            <person name="Sieprawska-Lupa M."/>
            <person name="Whitman W.B."/>
            <person name="Woyke T."/>
        </authorList>
    </citation>
    <scope>NUCLEOTIDE SEQUENCE [LARGE SCALE GENOMIC DNA]</scope>
    <source>
        <strain evidence="1">ME</strain>
    </source>
</reference>
<evidence type="ECO:0000313" key="2">
    <source>
        <dbReference type="Proteomes" id="UP000002061"/>
    </source>
</evidence>
<dbReference type="RefSeq" id="WP_013100337.1">
    <property type="nucleotide sequence ID" value="NC_014122.1"/>
</dbReference>
<dbReference type="eggNOG" id="arCOG02254">
    <property type="taxonomic scope" value="Archaea"/>
</dbReference>
<accession>D5VSN8</accession>
<dbReference type="HOGENOM" id="CLU_167318_0_0_2"/>
<organism evidence="1 2">
    <name type="scientific">Methanocaldococcus infernus (strain DSM 11812 / JCM 15783 / ME)</name>
    <dbReference type="NCBI Taxonomy" id="573063"/>
    <lineage>
        <taxon>Archaea</taxon>
        <taxon>Methanobacteriati</taxon>
        <taxon>Methanobacteriota</taxon>
        <taxon>Methanomada group</taxon>
        <taxon>Methanococci</taxon>
        <taxon>Methanococcales</taxon>
        <taxon>Methanocaldococcaceae</taxon>
        <taxon>Methanocaldococcus</taxon>
    </lineage>
</organism>
<dbReference type="STRING" id="573063.Metin_0932"/>
<dbReference type="InterPro" id="IPR036519">
    <property type="entry name" value="UPF0058_sf"/>
</dbReference>
<dbReference type="Gene3D" id="1.20.1270.110">
    <property type="entry name" value="Uncharacterised protein family UPF0058"/>
    <property type="match status" value="1"/>
</dbReference>
<dbReference type="AlphaFoldDB" id="D5VSN8"/>
<dbReference type="EMBL" id="CP002009">
    <property type="protein sequence ID" value="ADG13591.1"/>
    <property type="molecule type" value="Genomic_DNA"/>
</dbReference>
<evidence type="ECO:0000313" key="1">
    <source>
        <dbReference type="EMBL" id="ADG13591.1"/>
    </source>
</evidence>
<dbReference type="Pfam" id="PF01893">
    <property type="entry name" value="UPF0058"/>
    <property type="match status" value="1"/>
</dbReference>
<dbReference type="OrthoDB" id="177623at2157"/>
<gene>
    <name evidence="1" type="ordered locus">Metin_0932</name>
</gene>
<dbReference type="GeneID" id="9131944"/>